<accession>A0A3A2ZQH4</accession>
<evidence type="ECO:0000313" key="2">
    <source>
        <dbReference type="Proteomes" id="UP000266188"/>
    </source>
</evidence>
<reference evidence="2" key="1">
    <citation type="submission" date="2017-02" db="EMBL/GenBank/DDBJ databases">
        <authorList>
            <person name="Tafer H."/>
            <person name="Lopandic K."/>
        </authorList>
    </citation>
    <scope>NUCLEOTIDE SEQUENCE [LARGE SCALE GENOMIC DNA]</scope>
    <source>
        <strain evidence="2">CBS 366.77</strain>
    </source>
</reference>
<sequence>MLVNGIRNAVFVPPVKDVSWGPSKGGQRLIHATKIAPEDRHINWKNWTSAEIFKRNRVLGSLWSMARAGKQDRHCQPVMKRIIFTEIDEVDPSEILEDDGSLIPEPGLPFVNDNQPIEPGKPKRLYVYTSDGKFICLRQLKVEGQQTTDGVRASLKAGILERNMMRDGWSHFIDPLQ</sequence>
<evidence type="ECO:0000313" key="1">
    <source>
        <dbReference type="EMBL" id="RJE23717.1"/>
    </source>
</evidence>
<gene>
    <name evidence="1" type="ORF">PHISCL_03963</name>
</gene>
<dbReference type="STRING" id="2070753.A0A3A2ZQH4"/>
<dbReference type="GO" id="GO:0016740">
    <property type="term" value="F:transferase activity"/>
    <property type="evidence" value="ECO:0007669"/>
    <property type="project" value="UniProtKB-KW"/>
</dbReference>
<keyword evidence="2" id="KW-1185">Reference proteome</keyword>
<organism evidence="1 2">
    <name type="scientific">Aspergillus sclerotialis</name>
    <dbReference type="NCBI Taxonomy" id="2070753"/>
    <lineage>
        <taxon>Eukaryota</taxon>
        <taxon>Fungi</taxon>
        <taxon>Dikarya</taxon>
        <taxon>Ascomycota</taxon>
        <taxon>Pezizomycotina</taxon>
        <taxon>Eurotiomycetes</taxon>
        <taxon>Eurotiomycetidae</taxon>
        <taxon>Eurotiales</taxon>
        <taxon>Aspergillaceae</taxon>
        <taxon>Aspergillus</taxon>
        <taxon>Aspergillus subgen. Polypaecilum</taxon>
    </lineage>
</organism>
<dbReference type="Proteomes" id="UP000266188">
    <property type="component" value="Unassembled WGS sequence"/>
</dbReference>
<dbReference type="AlphaFoldDB" id="A0A3A2ZQH4"/>
<comment type="caution">
    <text evidence="1">The sequence shown here is derived from an EMBL/GenBank/DDBJ whole genome shotgun (WGS) entry which is preliminary data.</text>
</comment>
<protein>
    <submittedName>
        <fullName evidence="1">Methionyl-tRNA formyltransferase</fullName>
    </submittedName>
</protein>
<dbReference type="OrthoDB" id="10268103at2759"/>
<name>A0A3A2ZQH4_9EURO</name>
<keyword evidence="1" id="KW-0808">Transferase</keyword>
<dbReference type="EMBL" id="MVGC01000108">
    <property type="protein sequence ID" value="RJE23717.1"/>
    <property type="molecule type" value="Genomic_DNA"/>
</dbReference>
<proteinExistence type="predicted"/>